<evidence type="ECO:0000256" key="6">
    <source>
        <dbReference type="ARBA" id="ARBA00023180"/>
    </source>
</evidence>
<dbReference type="EMBL" id="LWCA01000114">
    <property type="protein sequence ID" value="OAF70756.1"/>
    <property type="molecule type" value="Genomic_DNA"/>
</dbReference>
<dbReference type="PANTHER" id="PTHR11923">
    <property type="entry name" value="SCAVENGER RECEPTOR CLASS B TYPE-1 SR-B1"/>
    <property type="match status" value="1"/>
</dbReference>
<evidence type="ECO:0000256" key="4">
    <source>
        <dbReference type="ARBA" id="ARBA00022989"/>
    </source>
</evidence>
<sequence length="573" mass="66864">MVMSDPNKVDLLIADPCTYNTLRIHNITKYYDYEFIQDITCPREICIHYMDRDKESRCSQNDDLSNITSNSSKFSKEPKSLSEIEEAIRTLNSVCNTNKNWYLKKPLRMYSSIKQIMKMDSFDILGRDLRKLVTNKNSETYNYWIESPLPAYAYFSFYNITNVDEIYQGKKPRLQEVGPIVYRKDKIKENVVFHSNGTVSYNVRIRYHLMEKMSKLNEDEEIIIIDLLSAVLLSKAHYDESLQFKISRIFAWPFYSKFFVKFSVKEYLWGYEHKVIERVNYWFSTKYPTKYGIYYKKNDTLSPRFEEWTGYTGNTGKLVSYNNKSTLPYWNNESSNMINGTVGVNWNPDIKANDTLYIFSPELGRSLPMIVYKNSSIHEIPTYRFTVDDYAFELPDVVPSNEGFCLPNCLITKNKKYTNLIECCLGRGALNLISFNMLEIIITGTHFYGAEGFLKHLDGIKKPNKDDDMTWIEVEPITGKAFCGRKKLQTNFFIRSTEMLTDVGNDDKKMLSNYPFPLFHVEEVVPGLGGTQLEVKDTTVTESKREWKLLWIKLSKITPMNIAETAKYLTSTN</sequence>
<accession>A0A177B924</accession>
<evidence type="ECO:0000313" key="8">
    <source>
        <dbReference type="Proteomes" id="UP000078046"/>
    </source>
</evidence>
<comment type="similarity">
    <text evidence="2">Belongs to the CD36 family.</text>
</comment>
<dbReference type="Pfam" id="PF01130">
    <property type="entry name" value="CD36"/>
    <property type="match status" value="1"/>
</dbReference>
<keyword evidence="8" id="KW-1185">Reference proteome</keyword>
<evidence type="ECO:0000256" key="5">
    <source>
        <dbReference type="ARBA" id="ARBA00023136"/>
    </source>
</evidence>
<keyword evidence="3" id="KW-0812">Transmembrane</keyword>
<protein>
    <submittedName>
        <fullName evidence="7">Uncharacterized protein</fullName>
    </submittedName>
</protein>
<dbReference type="GO" id="GO:0005737">
    <property type="term" value="C:cytoplasm"/>
    <property type="evidence" value="ECO:0007669"/>
    <property type="project" value="TreeGrafter"/>
</dbReference>
<evidence type="ECO:0000313" key="7">
    <source>
        <dbReference type="EMBL" id="OAF70756.1"/>
    </source>
</evidence>
<dbReference type="OrthoDB" id="18585at2759"/>
<dbReference type="GO" id="GO:0005044">
    <property type="term" value="F:scavenger receptor activity"/>
    <property type="evidence" value="ECO:0007669"/>
    <property type="project" value="TreeGrafter"/>
</dbReference>
<gene>
    <name evidence="7" type="ORF">A3Q56_01460</name>
</gene>
<dbReference type="AlphaFoldDB" id="A0A177B924"/>
<dbReference type="PRINTS" id="PR01609">
    <property type="entry name" value="CD36FAMILY"/>
</dbReference>
<comment type="caution">
    <text evidence="7">The sequence shown here is derived from an EMBL/GenBank/DDBJ whole genome shotgun (WGS) entry which is preliminary data.</text>
</comment>
<dbReference type="PANTHER" id="PTHR11923:SF51">
    <property type="entry name" value="LYSOSOME MEMBRANE PROTEIN 2"/>
    <property type="match status" value="1"/>
</dbReference>
<dbReference type="InterPro" id="IPR002159">
    <property type="entry name" value="CD36_fam"/>
</dbReference>
<keyword evidence="5" id="KW-0472">Membrane</keyword>
<comment type="subcellular location">
    <subcellularLocation>
        <location evidence="1">Membrane</location>
    </subcellularLocation>
</comment>
<evidence type="ECO:0000256" key="1">
    <source>
        <dbReference type="ARBA" id="ARBA00004370"/>
    </source>
</evidence>
<keyword evidence="4" id="KW-1133">Transmembrane helix</keyword>
<reference evidence="7 8" key="1">
    <citation type="submission" date="2016-04" db="EMBL/GenBank/DDBJ databases">
        <title>The genome of Intoshia linei affirms orthonectids as highly simplified spiralians.</title>
        <authorList>
            <person name="Mikhailov K.V."/>
            <person name="Slusarev G.S."/>
            <person name="Nikitin M.A."/>
            <person name="Logacheva M.D."/>
            <person name="Penin A."/>
            <person name="Aleoshin V."/>
            <person name="Panchin Y.V."/>
        </authorList>
    </citation>
    <scope>NUCLEOTIDE SEQUENCE [LARGE SCALE GENOMIC DNA]</scope>
    <source>
        <strain evidence="7">Intl2013</strain>
        <tissue evidence="7">Whole animal</tissue>
    </source>
</reference>
<evidence type="ECO:0000256" key="3">
    <source>
        <dbReference type="ARBA" id="ARBA00022692"/>
    </source>
</evidence>
<proteinExistence type="inferred from homology"/>
<organism evidence="7 8">
    <name type="scientific">Intoshia linei</name>
    <dbReference type="NCBI Taxonomy" id="1819745"/>
    <lineage>
        <taxon>Eukaryota</taxon>
        <taxon>Metazoa</taxon>
        <taxon>Spiralia</taxon>
        <taxon>Lophotrochozoa</taxon>
        <taxon>Mesozoa</taxon>
        <taxon>Orthonectida</taxon>
        <taxon>Rhopaluridae</taxon>
        <taxon>Intoshia</taxon>
    </lineage>
</organism>
<dbReference type="GO" id="GO:0016020">
    <property type="term" value="C:membrane"/>
    <property type="evidence" value="ECO:0007669"/>
    <property type="project" value="UniProtKB-SubCell"/>
</dbReference>
<keyword evidence="6" id="KW-0325">Glycoprotein</keyword>
<evidence type="ECO:0000256" key="2">
    <source>
        <dbReference type="ARBA" id="ARBA00010532"/>
    </source>
</evidence>
<dbReference type="Proteomes" id="UP000078046">
    <property type="component" value="Unassembled WGS sequence"/>
</dbReference>
<name>A0A177B924_9BILA</name>